<feature type="domain" description="CYTH" evidence="1">
    <location>
        <begin position="8"/>
        <end position="72"/>
    </location>
</feature>
<dbReference type="Pfam" id="PF01928">
    <property type="entry name" value="CYTH"/>
    <property type="match status" value="1"/>
</dbReference>
<dbReference type="OrthoDB" id="2160189at2759"/>
<evidence type="ECO:0000313" key="3">
    <source>
        <dbReference type="Proteomes" id="UP000653305"/>
    </source>
</evidence>
<keyword evidence="3" id="KW-1185">Reference proteome</keyword>
<comment type="caution">
    <text evidence="2">The sequence shown here is derived from an EMBL/GenBank/DDBJ whole genome shotgun (WGS) entry which is preliminary data.</text>
</comment>
<accession>A0A830CVJ5</accession>
<gene>
    <name evidence="2" type="ORF">PHJA_002602700</name>
</gene>
<dbReference type="PANTHER" id="PTHR34948:SF4">
    <property type="entry name" value="TRIPHOSPHATE TUNEL METALLOENZYME 3-LIKE"/>
    <property type="match status" value="1"/>
</dbReference>
<reference evidence="2" key="1">
    <citation type="submission" date="2020-07" db="EMBL/GenBank/DDBJ databases">
        <title>Ethylene signaling mediates host invasion by parasitic plants.</title>
        <authorList>
            <person name="Yoshida S."/>
        </authorList>
    </citation>
    <scope>NUCLEOTIDE SEQUENCE</scope>
    <source>
        <strain evidence="2">Okayama</strain>
    </source>
</reference>
<evidence type="ECO:0000259" key="1">
    <source>
        <dbReference type="Pfam" id="PF01928"/>
    </source>
</evidence>
<dbReference type="InterPro" id="IPR023577">
    <property type="entry name" value="CYTH_domain"/>
</dbReference>
<sequence>MRRVRDEFDLGGNKGLVCLGGFRNVRGVYDWNGLKLEVDETDYGFGTSYEIECESSDPETAKDLIEGLLRSNGIDFKYSEMSKFAIFRAGNLPD</sequence>
<dbReference type="Gene3D" id="2.40.320.10">
    <property type="entry name" value="Hypothetical Protein Pfu-838710-001"/>
    <property type="match status" value="1"/>
</dbReference>
<proteinExistence type="predicted"/>
<organism evidence="2 3">
    <name type="scientific">Phtheirospermum japonicum</name>
    <dbReference type="NCBI Taxonomy" id="374723"/>
    <lineage>
        <taxon>Eukaryota</taxon>
        <taxon>Viridiplantae</taxon>
        <taxon>Streptophyta</taxon>
        <taxon>Embryophyta</taxon>
        <taxon>Tracheophyta</taxon>
        <taxon>Spermatophyta</taxon>
        <taxon>Magnoliopsida</taxon>
        <taxon>eudicotyledons</taxon>
        <taxon>Gunneridae</taxon>
        <taxon>Pentapetalae</taxon>
        <taxon>asterids</taxon>
        <taxon>lamiids</taxon>
        <taxon>Lamiales</taxon>
        <taxon>Orobanchaceae</taxon>
        <taxon>Orobanchaceae incertae sedis</taxon>
        <taxon>Phtheirospermum</taxon>
    </lineage>
</organism>
<dbReference type="SUPFAM" id="SSF55154">
    <property type="entry name" value="CYTH-like phosphatases"/>
    <property type="match status" value="1"/>
</dbReference>
<dbReference type="GO" id="GO:0016462">
    <property type="term" value="F:pyrophosphatase activity"/>
    <property type="evidence" value="ECO:0007669"/>
    <property type="project" value="UniProtKB-ARBA"/>
</dbReference>
<evidence type="ECO:0000313" key="2">
    <source>
        <dbReference type="EMBL" id="GFQ04588.1"/>
    </source>
</evidence>
<dbReference type="PANTHER" id="PTHR34948">
    <property type="entry name" value="OS08G0299200 PROTEIN"/>
    <property type="match status" value="1"/>
</dbReference>
<dbReference type="Proteomes" id="UP000653305">
    <property type="component" value="Unassembled WGS sequence"/>
</dbReference>
<dbReference type="EMBL" id="BMAC01000957">
    <property type="protein sequence ID" value="GFQ04588.1"/>
    <property type="molecule type" value="Genomic_DNA"/>
</dbReference>
<dbReference type="InterPro" id="IPR033469">
    <property type="entry name" value="CYTH-like_dom_sf"/>
</dbReference>
<dbReference type="AlphaFoldDB" id="A0A830CVJ5"/>
<name>A0A830CVJ5_9LAMI</name>
<protein>
    <submittedName>
        <fullName evidence="2">Triphosphate tunel metalloenzyme 3</fullName>
    </submittedName>
</protein>